<dbReference type="GO" id="GO:0015095">
    <property type="term" value="F:magnesium ion transmembrane transporter activity"/>
    <property type="evidence" value="ECO:0007669"/>
    <property type="project" value="TreeGrafter"/>
</dbReference>
<feature type="region of interest" description="Disordered" evidence="11">
    <location>
        <begin position="247"/>
        <end position="268"/>
    </location>
</feature>
<dbReference type="InterPro" id="IPR039204">
    <property type="entry name" value="MRS2-like"/>
</dbReference>
<keyword evidence="8 10" id="KW-0406">Ion transport</keyword>
<dbReference type="AlphaFoldDB" id="A0A7S3LGS3"/>
<evidence type="ECO:0000256" key="5">
    <source>
        <dbReference type="ARBA" id="ARBA00022842"/>
    </source>
</evidence>
<dbReference type="Pfam" id="PF22099">
    <property type="entry name" value="MRS2-like"/>
    <property type="match status" value="2"/>
</dbReference>
<feature type="region of interest" description="Disordered" evidence="11">
    <location>
        <begin position="97"/>
        <end position="121"/>
    </location>
</feature>
<dbReference type="InterPro" id="IPR011992">
    <property type="entry name" value="EF-hand-dom_pair"/>
</dbReference>
<dbReference type="PANTHER" id="PTHR13890:SF0">
    <property type="entry name" value="MAGNESIUM TRANSPORTER MRS2 HOMOLOG, MITOCHONDRIAL"/>
    <property type="match status" value="1"/>
</dbReference>
<dbReference type="Gene3D" id="2.40.128.330">
    <property type="match status" value="1"/>
</dbReference>
<evidence type="ECO:0000256" key="1">
    <source>
        <dbReference type="ARBA" id="ARBA00004141"/>
    </source>
</evidence>
<keyword evidence="10" id="KW-0496">Mitochondrion</keyword>
<feature type="transmembrane region" description="Helical" evidence="10">
    <location>
        <begin position="461"/>
        <end position="480"/>
    </location>
</feature>
<comment type="similarity">
    <text evidence="10">Belongs to the CorA metal ion transporter (MIT) (TC 1.A.35) family.</text>
</comment>
<keyword evidence="10" id="KW-0999">Mitochondrion inner membrane</keyword>
<evidence type="ECO:0000256" key="11">
    <source>
        <dbReference type="SAM" id="MobiDB-lite"/>
    </source>
</evidence>
<evidence type="ECO:0000256" key="3">
    <source>
        <dbReference type="ARBA" id="ARBA00022692"/>
    </source>
</evidence>
<dbReference type="InterPro" id="IPR018247">
    <property type="entry name" value="EF_Hand_1_Ca_BS"/>
</dbReference>
<evidence type="ECO:0000256" key="6">
    <source>
        <dbReference type="ARBA" id="ARBA00022946"/>
    </source>
</evidence>
<dbReference type="PROSITE" id="PS00018">
    <property type="entry name" value="EF_HAND_1"/>
    <property type="match status" value="1"/>
</dbReference>
<organism evidence="13">
    <name type="scientific">Aplanochytrium stocchinoi</name>
    <dbReference type="NCBI Taxonomy" id="215587"/>
    <lineage>
        <taxon>Eukaryota</taxon>
        <taxon>Sar</taxon>
        <taxon>Stramenopiles</taxon>
        <taxon>Bigyra</taxon>
        <taxon>Labyrinthulomycetes</taxon>
        <taxon>Thraustochytrida</taxon>
        <taxon>Thraustochytriidae</taxon>
        <taxon>Aplanochytrium</taxon>
    </lineage>
</organism>
<dbReference type="GO" id="GO:0045016">
    <property type="term" value="P:mitochondrial magnesium ion transmembrane transport"/>
    <property type="evidence" value="ECO:0007669"/>
    <property type="project" value="TreeGrafter"/>
</dbReference>
<keyword evidence="9 10" id="KW-0472">Membrane</keyword>
<keyword evidence="5 10" id="KW-0460">Magnesium</keyword>
<evidence type="ECO:0000256" key="2">
    <source>
        <dbReference type="ARBA" id="ARBA00022448"/>
    </source>
</evidence>
<dbReference type="GO" id="GO:0005743">
    <property type="term" value="C:mitochondrial inner membrane"/>
    <property type="evidence" value="ECO:0007669"/>
    <property type="project" value="UniProtKB-SubCell"/>
</dbReference>
<keyword evidence="4" id="KW-0106">Calcium</keyword>
<feature type="transmembrane region" description="Helical" evidence="10">
    <location>
        <begin position="430"/>
        <end position="449"/>
    </location>
</feature>
<evidence type="ECO:0000313" key="13">
    <source>
        <dbReference type="EMBL" id="CAE0430808.1"/>
    </source>
</evidence>
<gene>
    <name evidence="13" type="ORF">ASTO00021_LOCUS1166</name>
</gene>
<name>A0A7S3LGS3_9STRA</name>
<dbReference type="PANTHER" id="PTHR13890">
    <property type="entry name" value="RNA SPLICING PROTEIN MRS2, MITOCHONDRIAL"/>
    <property type="match status" value="1"/>
</dbReference>
<dbReference type="CDD" id="cd12823">
    <property type="entry name" value="Mrs2_Mfm1p-like"/>
    <property type="match status" value="1"/>
</dbReference>
<keyword evidence="6" id="KW-0809">Transit peptide</keyword>
<evidence type="ECO:0000256" key="10">
    <source>
        <dbReference type="RuleBase" id="RU366042"/>
    </source>
</evidence>
<keyword evidence="2 10" id="KW-0813">Transport</keyword>
<evidence type="ECO:0000256" key="8">
    <source>
        <dbReference type="ARBA" id="ARBA00023065"/>
    </source>
</evidence>
<evidence type="ECO:0000256" key="9">
    <source>
        <dbReference type="ARBA" id="ARBA00023136"/>
    </source>
</evidence>
<dbReference type="PROSITE" id="PS50222">
    <property type="entry name" value="EF_HAND_2"/>
    <property type="match status" value="1"/>
</dbReference>
<evidence type="ECO:0000256" key="4">
    <source>
        <dbReference type="ARBA" id="ARBA00022837"/>
    </source>
</evidence>
<reference evidence="13" key="1">
    <citation type="submission" date="2021-01" db="EMBL/GenBank/DDBJ databases">
        <authorList>
            <person name="Corre E."/>
            <person name="Pelletier E."/>
            <person name="Niang G."/>
            <person name="Scheremetjew M."/>
            <person name="Finn R."/>
            <person name="Kale V."/>
            <person name="Holt S."/>
            <person name="Cochrane G."/>
            <person name="Meng A."/>
            <person name="Brown T."/>
            <person name="Cohen L."/>
        </authorList>
    </citation>
    <scope>NUCLEOTIDE SEQUENCE</scope>
    <source>
        <strain evidence="13">GSBS06</strain>
    </source>
</reference>
<proteinExistence type="inferred from homology"/>
<protein>
    <recommendedName>
        <fullName evidence="10">Magnesium transporter</fullName>
    </recommendedName>
</protein>
<dbReference type="InterPro" id="IPR002048">
    <property type="entry name" value="EF_hand_dom"/>
</dbReference>
<evidence type="ECO:0000256" key="7">
    <source>
        <dbReference type="ARBA" id="ARBA00022989"/>
    </source>
</evidence>
<sequence>MLSLSYRFVLQNTRFYTTGEAVVSAVTTFQNGRVLQAARKELPSPLQVVVLPVPVGKCGTYNSGTVRKFVNNRYKNTTAGFMARSRCFYSTTTGRNRSRNISYKGQRQSSGSSFSSSKSRENVNRNRSHYYAFDVMVFDKNGDYEMRAFTKPGLLKDTGLHARDLIVLDSGFHRRPRPAILIREGAFIVCMSFIRAIICADNMYLFHSYANDVKTFTTKFSDYLKGRRPPFLPSIFLGAPSSWNPLGDTENDNNDSDKNNASPIENSINDSDFDSLPFECKALEGILSHVCRHYYNRTELITPLVENVLDELSAKKVNPETLHKLLPMKDFISLFEIETTLMRNCLNEVLQNDEDMVNMLLSEKKKHFGTPPPIERHEEVELLLENYCSQMVGISQEAYYLRKRIESTQSIIELKLDTYRNHMIGINMQLAMAGTALAGCTVVAGIFGMNLLSGLEAHPQAFWIVSYSSLGGFFATWYALTRMVENSLPQALDQRASAAREDSIFGHLGDIQYILSFARASKTKRYFTRDEFKVALREISGLEVDEEHLDIIYRTFDLDGDGKLNSDEVDQKQKDSWTRSRRDRSTVLNGYNHLRL</sequence>
<dbReference type="GO" id="GO:0005509">
    <property type="term" value="F:calcium ion binding"/>
    <property type="evidence" value="ECO:0007669"/>
    <property type="project" value="InterPro"/>
</dbReference>
<feature type="compositionally biased region" description="Low complexity" evidence="11">
    <location>
        <begin position="104"/>
        <end position="117"/>
    </location>
</feature>
<accession>A0A7S3LGS3</accession>
<keyword evidence="3 10" id="KW-0812">Transmembrane</keyword>
<feature type="domain" description="EF-hand" evidence="12">
    <location>
        <begin position="544"/>
        <end position="579"/>
    </location>
</feature>
<keyword evidence="7 10" id="KW-1133">Transmembrane helix</keyword>
<dbReference type="Gene3D" id="1.20.58.340">
    <property type="entry name" value="Magnesium transport protein CorA, transmembrane region"/>
    <property type="match status" value="1"/>
</dbReference>
<evidence type="ECO:0000259" key="12">
    <source>
        <dbReference type="PROSITE" id="PS50222"/>
    </source>
</evidence>
<dbReference type="SUPFAM" id="SSF47473">
    <property type="entry name" value="EF-hand"/>
    <property type="match status" value="1"/>
</dbReference>
<dbReference type="EMBL" id="HBIN01001845">
    <property type="protein sequence ID" value="CAE0430808.1"/>
    <property type="molecule type" value="Transcribed_RNA"/>
</dbReference>
<dbReference type="Gene3D" id="1.10.238.10">
    <property type="entry name" value="EF-hand"/>
    <property type="match status" value="1"/>
</dbReference>
<comment type="subcellular location">
    <subcellularLocation>
        <location evidence="1">Membrane</location>
        <topology evidence="1">Multi-pass membrane protein</topology>
    </subcellularLocation>
    <subcellularLocation>
        <location evidence="10">Mitochondrion inner membrane</location>
        <topology evidence="10">Multi-pass membrane protein</topology>
    </subcellularLocation>
</comment>